<proteinExistence type="predicted"/>
<dbReference type="OrthoDB" id="425681at2759"/>
<dbReference type="AlphaFoldDB" id="A0A8S4R9E2"/>
<organism evidence="1 2">
    <name type="scientific">Pararge aegeria aegeria</name>
    <dbReference type="NCBI Taxonomy" id="348720"/>
    <lineage>
        <taxon>Eukaryota</taxon>
        <taxon>Metazoa</taxon>
        <taxon>Ecdysozoa</taxon>
        <taxon>Arthropoda</taxon>
        <taxon>Hexapoda</taxon>
        <taxon>Insecta</taxon>
        <taxon>Pterygota</taxon>
        <taxon>Neoptera</taxon>
        <taxon>Endopterygota</taxon>
        <taxon>Lepidoptera</taxon>
        <taxon>Glossata</taxon>
        <taxon>Ditrysia</taxon>
        <taxon>Papilionoidea</taxon>
        <taxon>Nymphalidae</taxon>
        <taxon>Satyrinae</taxon>
        <taxon>Satyrini</taxon>
        <taxon>Parargina</taxon>
        <taxon>Pararge</taxon>
    </lineage>
</organism>
<gene>
    <name evidence="1" type="primary">jg5329</name>
    <name evidence="1" type="ORF">PAEG_LOCUS10924</name>
</gene>
<accession>A0A8S4R9E2</accession>
<sequence length="106" mass="12014">MDPSRLPRQVLLGVVAHAKRPVGRPRLRFKDCAKRDITGFNIDRRHSERLSEGRDEWRKSINEACRIYDEGIPRDLQITPKGSTAIFVAENVARASAYLAIQKSVA</sequence>
<dbReference type="Proteomes" id="UP000838756">
    <property type="component" value="Unassembled WGS sequence"/>
</dbReference>
<evidence type="ECO:0000313" key="2">
    <source>
        <dbReference type="Proteomes" id="UP000838756"/>
    </source>
</evidence>
<reference evidence="1" key="1">
    <citation type="submission" date="2022-03" db="EMBL/GenBank/DDBJ databases">
        <authorList>
            <person name="Lindestad O."/>
        </authorList>
    </citation>
    <scope>NUCLEOTIDE SEQUENCE</scope>
</reference>
<name>A0A8S4R9E2_9NEOP</name>
<keyword evidence="2" id="KW-1185">Reference proteome</keyword>
<dbReference type="EMBL" id="CAKXAJ010024914">
    <property type="protein sequence ID" value="CAH2232705.1"/>
    <property type="molecule type" value="Genomic_DNA"/>
</dbReference>
<protein>
    <submittedName>
        <fullName evidence="1">Jg5329 protein</fullName>
    </submittedName>
</protein>
<comment type="caution">
    <text evidence="1">The sequence shown here is derived from an EMBL/GenBank/DDBJ whole genome shotgun (WGS) entry which is preliminary data.</text>
</comment>
<evidence type="ECO:0000313" key="1">
    <source>
        <dbReference type="EMBL" id="CAH2232705.1"/>
    </source>
</evidence>